<evidence type="ECO:0000313" key="2">
    <source>
        <dbReference type="EMBL" id="PWA58550.1"/>
    </source>
</evidence>
<dbReference type="AlphaFoldDB" id="A0A2U1MBB9"/>
<proteinExistence type="predicted"/>
<feature type="region of interest" description="Disordered" evidence="1">
    <location>
        <begin position="106"/>
        <end position="126"/>
    </location>
</feature>
<evidence type="ECO:0000313" key="3">
    <source>
        <dbReference type="Proteomes" id="UP000245207"/>
    </source>
</evidence>
<evidence type="ECO:0000256" key="1">
    <source>
        <dbReference type="SAM" id="MobiDB-lite"/>
    </source>
</evidence>
<dbReference type="STRING" id="35608.A0A2U1MBB9"/>
<dbReference type="EMBL" id="PKPP01005864">
    <property type="protein sequence ID" value="PWA58550.1"/>
    <property type="molecule type" value="Genomic_DNA"/>
</dbReference>
<gene>
    <name evidence="2" type="ORF">CTI12_AA398800</name>
</gene>
<sequence length="139" mass="15319">MTGFQSHVSKESERLSRIYIDFEEIYIDFEEICEVGYGREDLRTEAIKLAELHHPNFGAFYGVVLSGPGGSVATKNKKKLCFNLMSQPTEVEIAKKSRAEIKIANNHTLHGESGSQDSNEGSDANSENIGILASTYATC</sequence>
<keyword evidence="3" id="KW-1185">Reference proteome</keyword>
<dbReference type="Proteomes" id="UP000245207">
    <property type="component" value="Unassembled WGS sequence"/>
</dbReference>
<protein>
    <submittedName>
        <fullName evidence="2">Uncharacterized protein</fullName>
    </submittedName>
</protein>
<organism evidence="2 3">
    <name type="scientific">Artemisia annua</name>
    <name type="common">Sweet wormwood</name>
    <dbReference type="NCBI Taxonomy" id="35608"/>
    <lineage>
        <taxon>Eukaryota</taxon>
        <taxon>Viridiplantae</taxon>
        <taxon>Streptophyta</taxon>
        <taxon>Embryophyta</taxon>
        <taxon>Tracheophyta</taxon>
        <taxon>Spermatophyta</taxon>
        <taxon>Magnoliopsida</taxon>
        <taxon>eudicotyledons</taxon>
        <taxon>Gunneridae</taxon>
        <taxon>Pentapetalae</taxon>
        <taxon>asterids</taxon>
        <taxon>campanulids</taxon>
        <taxon>Asterales</taxon>
        <taxon>Asteraceae</taxon>
        <taxon>Asteroideae</taxon>
        <taxon>Anthemideae</taxon>
        <taxon>Artemisiinae</taxon>
        <taxon>Artemisia</taxon>
    </lineage>
</organism>
<accession>A0A2U1MBB9</accession>
<reference evidence="2 3" key="1">
    <citation type="journal article" date="2018" name="Mol. Plant">
        <title>The genome of Artemisia annua provides insight into the evolution of Asteraceae family and artemisinin biosynthesis.</title>
        <authorList>
            <person name="Shen Q."/>
            <person name="Zhang L."/>
            <person name="Liao Z."/>
            <person name="Wang S."/>
            <person name="Yan T."/>
            <person name="Shi P."/>
            <person name="Liu M."/>
            <person name="Fu X."/>
            <person name="Pan Q."/>
            <person name="Wang Y."/>
            <person name="Lv Z."/>
            <person name="Lu X."/>
            <person name="Zhang F."/>
            <person name="Jiang W."/>
            <person name="Ma Y."/>
            <person name="Chen M."/>
            <person name="Hao X."/>
            <person name="Li L."/>
            <person name="Tang Y."/>
            <person name="Lv G."/>
            <person name="Zhou Y."/>
            <person name="Sun X."/>
            <person name="Brodelius P.E."/>
            <person name="Rose J.K.C."/>
            <person name="Tang K."/>
        </authorList>
    </citation>
    <scope>NUCLEOTIDE SEQUENCE [LARGE SCALE GENOMIC DNA]</scope>
    <source>
        <strain evidence="3">cv. Huhao1</strain>
        <tissue evidence="2">Leaf</tissue>
    </source>
</reference>
<name>A0A2U1MBB9_ARTAN</name>
<comment type="caution">
    <text evidence="2">The sequence shown here is derived from an EMBL/GenBank/DDBJ whole genome shotgun (WGS) entry which is preliminary data.</text>
</comment>